<feature type="transmembrane region" description="Helical" evidence="2">
    <location>
        <begin position="164"/>
        <end position="181"/>
    </location>
</feature>
<keyword evidence="2" id="KW-0812">Transmembrane</keyword>
<comment type="caution">
    <text evidence="4">The sequence shown here is derived from an EMBL/GenBank/DDBJ whole genome shotgun (WGS) entry which is preliminary data.</text>
</comment>
<name>A0A2S9XIW0_9BACT</name>
<evidence type="ECO:0000256" key="3">
    <source>
        <dbReference type="SAM" id="SignalP"/>
    </source>
</evidence>
<feature type="signal peptide" evidence="3">
    <location>
        <begin position="1"/>
        <end position="25"/>
    </location>
</feature>
<reference evidence="4 5" key="1">
    <citation type="submission" date="2018-03" db="EMBL/GenBank/DDBJ databases">
        <title>Draft Genome Sequences of the Obligatory Marine Myxobacteria Enhygromyxa salina SWB005.</title>
        <authorList>
            <person name="Poehlein A."/>
            <person name="Moghaddam J.A."/>
            <person name="Harms H."/>
            <person name="Alanjari M."/>
            <person name="Koenig G.M."/>
            <person name="Daniel R."/>
            <person name="Schaeberle T.F."/>
        </authorList>
    </citation>
    <scope>NUCLEOTIDE SEQUENCE [LARGE SCALE GENOMIC DNA]</scope>
    <source>
        <strain evidence="4 5">SWB005</strain>
    </source>
</reference>
<sequence length="186" mass="19200">MHLRKRLLLVVTAAALGLASSNALAAEAGDNGLGGDFSSVWFVSPLPNASFEDAPATFEAEVGVYQGLDDGPIATVEVFVNGDSLGEQECADGCVYPDIELAKGIHELEVVADIGVTAGVTVYVDEEVPPVDMGETGESGESGESGDQDGGEGGGKCSVSDRPMSPWSLLALPLLLLVPGLRRRRA</sequence>
<proteinExistence type="predicted"/>
<evidence type="ECO:0000256" key="2">
    <source>
        <dbReference type="SAM" id="Phobius"/>
    </source>
</evidence>
<accession>A0A2S9XIW0</accession>
<protein>
    <submittedName>
        <fullName evidence="4">Uncharacterized protein</fullName>
    </submittedName>
</protein>
<dbReference type="RefSeq" id="WP_106393982.1">
    <property type="nucleotide sequence ID" value="NZ_PVNK01000204.1"/>
</dbReference>
<dbReference type="Proteomes" id="UP000237968">
    <property type="component" value="Unassembled WGS sequence"/>
</dbReference>
<keyword evidence="3" id="KW-0732">Signal</keyword>
<evidence type="ECO:0000313" key="4">
    <source>
        <dbReference type="EMBL" id="PRP92816.1"/>
    </source>
</evidence>
<feature type="chain" id="PRO_5015413695" evidence="3">
    <location>
        <begin position="26"/>
        <end position="186"/>
    </location>
</feature>
<evidence type="ECO:0000256" key="1">
    <source>
        <dbReference type="SAM" id="MobiDB-lite"/>
    </source>
</evidence>
<gene>
    <name evidence="4" type="ORF">ENSA5_47290</name>
</gene>
<dbReference type="NCBIfam" id="TIGR03901">
    <property type="entry name" value="MYXO-CTERM"/>
    <property type="match status" value="1"/>
</dbReference>
<keyword evidence="5" id="KW-1185">Reference proteome</keyword>
<feature type="region of interest" description="Disordered" evidence="1">
    <location>
        <begin position="128"/>
        <end position="161"/>
    </location>
</feature>
<organism evidence="4 5">
    <name type="scientific">Enhygromyxa salina</name>
    <dbReference type="NCBI Taxonomy" id="215803"/>
    <lineage>
        <taxon>Bacteria</taxon>
        <taxon>Pseudomonadati</taxon>
        <taxon>Myxococcota</taxon>
        <taxon>Polyangia</taxon>
        <taxon>Nannocystales</taxon>
        <taxon>Nannocystaceae</taxon>
        <taxon>Enhygromyxa</taxon>
    </lineage>
</organism>
<evidence type="ECO:0000313" key="5">
    <source>
        <dbReference type="Proteomes" id="UP000237968"/>
    </source>
</evidence>
<keyword evidence="2" id="KW-1133">Transmembrane helix</keyword>
<dbReference type="InterPro" id="IPR024038">
    <property type="entry name" value="MYXO-CTERM"/>
</dbReference>
<dbReference type="EMBL" id="PVNK01000204">
    <property type="protein sequence ID" value="PRP92816.1"/>
    <property type="molecule type" value="Genomic_DNA"/>
</dbReference>
<dbReference type="AlphaFoldDB" id="A0A2S9XIW0"/>
<keyword evidence="2" id="KW-0472">Membrane</keyword>